<feature type="signal peptide" evidence="1">
    <location>
        <begin position="1"/>
        <end position="25"/>
    </location>
</feature>
<proteinExistence type="predicted"/>
<feature type="chain" id="PRO_5046237958" evidence="1">
    <location>
        <begin position="26"/>
        <end position="55"/>
    </location>
</feature>
<comment type="caution">
    <text evidence="2">The sequence shown here is derived from an EMBL/GenBank/DDBJ whole genome shotgun (WGS) entry which is preliminary data.</text>
</comment>
<protein>
    <submittedName>
        <fullName evidence="2">Uncharacterized protein</fullName>
    </submittedName>
</protein>
<evidence type="ECO:0000313" key="2">
    <source>
        <dbReference type="EMBL" id="MEJ8645377.1"/>
    </source>
</evidence>
<evidence type="ECO:0000313" key="3">
    <source>
        <dbReference type="Proteomes" id="UP001382904"/>
    </source>
</evidence>
<evidence type="ECO:0000256" key="1">
    <source>
        <dbReference type="SAM" id="SignalP"/>
    </source>
</evidence>
<gene>
    <name evidence="2" type="ORF">WKI68_37515</name>
</gene>
<organism evidence="2 3">
    <name type="scientific">Streptomyces caledonius</name>
    <dbReference type="NCBI Taxonomy" id="3134107"/>
    <lineage>
        <taxon>Bacteria</taxon>
        <taxon>Bacillati</taxon>
        <taxon>Actinomycetota</taxon>
        <taxon>Actinomycetes</taxon>
        <taxon>Kitasatosporales</taxon>
        <taxon>Streptomycetaceae</taxon>
        <taxon>Streptomyces</taxon>
    </lineage>
</organism>
<sequence length="55" mass="5991">MKIPRWLLVAALAPTLALTTTLANAQGVWLTLPGLSTRPTAWRGRPRPAPRTSRS</sequence>
<keyword evidence="1" id="KW-0732">Signal</keyword>
<name>A0ABU8UBW0_9ACTN</name>
<dbReference type="EMBL" id="JBBKAM010000003">
    <property type="protein sequence ID" value="MEJ8645377.1"/>
    <property type="molecule type" value="Genomic_DNA"/>
</dbReference>
<reference evidence="2 3" key="1">
    <citation type="submission" date="2024-03" db="EMBL/GenBank/DDBJ databases">
        <title>Novel Streptomyces species of biotechnological and ecological value are a feature of Machair soil.</title>
        <authorList>
            <person name="Prole J.R."/>
            <person name="Goodfellow M."/>
            <person name="Allenby N."/>
            <person name="Ward A.C."/>
        </authorList>
    </citation>
    <scope>NUCLEOTIDE SEQUENCE [LARGE SCALE GENOMIC DNA]</scope>
    <source>
        <strain evidence="2 3">MS1.HAVA.3</strain>
    </source>
</reference>
<accession>A0ABU8UBW0</accession>
<keyword evidence="3" id="KW-1185">Reference proteome</keyword>
<dbReference type="Proteomes" id="UP001382904">
    <property type="component" value="Unassembled WGS sequence"/>
</dbReference>